<evidence type="ECO:0000313" key="2">
    <source>
        <dbReference type="EMBL" id="NYG06206.1"/>
    </source>
</evidence>
<dbReference type="Gene3D" id="1.10.150.650">
    <property type="match status" value="1"/>
</dbReference>
<dbReference type="PANTHER" id="PTHR42924:SF3">
    <property type="entry name" value="POLYMERASE_HISTIDINOL PHOSPHATASE N-TERMINAL DOMAIN-CONTAINING PROTEIN"/>
    <property type="match status" value="1"/>
</dbReference>
<dbReference type="InterPro" id="IPR052018">
    <property type="entry name" value="PHP_domain"/>
</dbReference>
<dbReference type="RefSeq" id="WP_179420727.1">
    <property type="nucleotide sequence ID" value="NZ_JACCAB010000001.1"/>
</dbReference>
<keyword evidence="3" id="KW-1185">Reference proteome</keyword>
<evidence type="ECO:0000313" key="3">
    <source>
        <dbReference type="Proteomes" id="UP000573599"/>
    </source>
</evidence>
<comment type="caution">
    <text evidence="2">The sequence shown here is derived from an EMBL/GenBank/DDBJ whole genome shotgun (WGS) entry which is preliminary data.</text>
</comment>
<feature type="domain" description="Polymerase/histidinol phosphatase N-terminal" evidence="1">
    <location>
        <begin position="3"/>
        <end position="68"/>
    </location>
</feature>
<dbReference type="SUPFAM" id="SSF89550">
    <property type="entry name" value="PHP domain-like"/>
    <property type="match status" value="1"/>
</dbReference>
<evidence type="ECO:0000259" key="1">
    <source>
        <dbReference type="SMART" id="SM00481"/>
    </source>
</evidence>
<dbReference type="Pfam" id="PF02811">
    <property type="entry name" value="PHP"/>
    <property type="match status" value="1"/>
</dbReference>
<dbReference type="Proteomes" id="UP000573599">
    <property type="component" value="Unassembled WGS sequence"/>
</dbReference>
<accession>A0A852WL55</accession>
<protein>
    <recommendedName>
        <fullName evidence="1">Polymerase/histidinol phosphatase N-terminal domain-containing protein</fullName>
    </recommendedName>
</protein>
<dbReference type="PANTHER" id="PTHR42924">
    <property type="entry name" value="EXONUCLEASE"/>
    <property type="match status" value="1"/>
</dbReference>
<dbReference type="InterPro" id="IPR004013">
    <property type="entry name" value="PHP_dom"/>
</dbReference>
<name>A0A852WL55_9MICO</name>
<dbReference type="SMART" id="SM00481">
    <property type="entry name" value="POLIIIAc"/>
    <property type="match status" value="1"/>
</dbReference>
<sequence>MPIDLHTHSTASDGTQPPEAVIAAAATAGLDVVALTDHDTYAGWPAAVAAAHEVGVDLVRGVEISCSRRGVSVHLLGYLVDPQAPALLRELERARESRATRIDRMVELMTADGIPVTIEEVRAQAGEGTTMGRPHIADALVASGFVGTRDEAFTDVLRNGSRYYVSHYAPDPVLAVELVRQAGGVPVMAHPFANGRGWTVDDAVIEEMAAAGLAGLEAHHRDHRPAEVRQAEELAARLGLFVTGSSDYHGAGKENRLGENTTSADVLAQIEHQATSGIDVVRAARA</sequence>
<dbReference type="InterPro" id="IPR003141">
    <property type="entry name" value="Pol/His_phosphatase_N"/>
</dbReference>
<dbReference type="AlphaFoldDB" id="A0A852WL55"/>
<dbReference type="GO" id="GO:0035312">
    <property type="term" value="F:5'-3' DNA exonuclease activity"/>
    <property type="evidence" value="ECO:0007669"/>
    <property type="project" value="TreeGrafter"/>
</dbReference>
<dbReference type="EMBL" id="JACCAB010000001">
    <property type="protein sequence ID" value="NYG06206.1"/>
    <property type="molecule type" value="Genomic_DNA"/>
</dbReference>
<reference evidence="2 3" key="1">
    <citation type="submission" date="2020-07" db="EMBL/GenBank/DDBJ databases">
        <title>Sequencing the genomes of 1000 actinobacteria strains.</title>
        <authorList>
            <person name="Klenk H.-P."/>
        </authorList>
    </citation>
    <scope>NUCLEOTIDE SEQUENCE [LARGE SCALE GENOMIC DNA]</scope>
    <source>
        <strain evidence="2 3">DSM 23987</strain>
    </source>
</reference>
<organism evidence="2 3">
    <name type="scientific">Pedococcus badiiscoriae</name>
    <dbReference type="NCBI Taxonomy" id="642776"/>
    <lineage>
        <taxon>Bacteria</taxon>
        <taxon>Bacillati</taxon>
        <taxon>Actinomycetota</taxon>
        <taxon>Actinomycetes</taxon>
        <taxon>Micrococcales</taxon>
        <taxon>Intrasporangiaceae</taxon>
        <taxon>Pedococcus</taxon>
    </lineage>
</organism>
<proteinExistence type="predicted"/>
<dbReference type="Gene3D" id="3.20.20.140">
    <property type="entry name" value="Metal-dependent hydrolases"/>
    <property type="match status" value="1"/>
</dbReference>
<dbReference type="GO" id="GO:0004534">
    <property type="term" value="F:5'-3' RNA exonuclease activity"/>
    <property type="evidence" value="ECO:0007669"/>
    <property type="project" value="TreeGrafter"/>
</dbReference>
<gene>
    <name evidence="2" type="ORF">BJ986_000693</name>
</gene>
<dbReference type="InterPro" id="IPR016195">
    <property type="entry name" value="Pol/histidinol_Pase-like"/>
</dbReference>
<dbReference type="CDD" id="cd07438">
    <property type="entry name" value="PHP_HisPPase_AMP"/>
    <property type="match status" value="1"/>
</dbReference>